<sequence length="989" mass="110794">MLLKVSHSSTSRVMTPPDRQAGNLRLLRPIITGTNCIQTMGTHTLHSRLQPSRRWTSSVADLEDQVVRLENAARNQGISAYEVQTHVWPTMRQCTTSIEKHQHSSGGKDSRLATAQLSTRLMEVCLQSAEARRVHLWEWSTGDPPPDDLFSPSKYWDEAPHPTKEMFNQSISCWKQVIQSCSAFSVKSRDAMQMMESAARQCSSLLNLMEEEYASDLAFVDAFNSKVDSSQRIRSGAAIPDVRIYSEVISAWAHCIDGSVFRSSNKKSRFRDDAFQNRLHLEATALKSMMELLESMEEDLYGAFSSSSSEEPAPADRKRPPPDRVCYNIILTAMARQINPSLYEMRLVLQRMMERVQFELGREDNNPDLDGEELHLRAMEFFPDAFSYNALIEARANRSRMFASDGTIENKSQAFHHRLRHHAIWEVGQSELMPKKRRKKFSSSEEESILAEQTLMEMGRLVTMPVRPNIYSYNGVIKSWCNAGSARALQCAVLLLVELAKNGLHHDETFTRIEQLSSSLLDKGVSQRKVNKTNSSRESKPATPLALFAGVGIAGRMGYIQLERPAPANDSCKQPAEDNDESEREPMGLLTEIEIDVFPDLKSFQLVLNALEQQAMPKFELMQQILAMLEKHHPHLADISVYIFALKALAKVAKETDDPQSSLAAAQHASTLLSRLVYGASEDGTKLPRPTEHTFLLATNAWSNAAAKGLSSGIENAGDFAACEMDKLLLLLEAQKFEAGDGSIACYGAAVRTWASLGKSARAETLLEKIAQVSRGQPLDVIYFNAILDAWARELSSTTDSDRARERLENMHEMLCKMEGPSPFNVEPDASSFNQVIRACSAPWTKSTTWSDALNRGRALDIANDAYSKMKAVSRPDAHTYVHMFRALSCLLPPAGTSDEVGLQRLQAYKTVFHSCCIDGQVTKTGMWTMKKGVGVEGFFDLLTEELNGTSPSLTKNQLERASEWELISLLPREWTRNGKRYKRLNKRS</sequence>
<name>K0RUX4_THAOC</name>
<keyword evidence="1" id="KW-0677">Repeat</keyword>
<keyword evidence="3" id="KW-1185">Reference proteome</keyword>
<dbReference type="Proteomes" id="UP000266841">
    <property type="component" value="Unassembled WGS sequence"/>
</dbReference>
<evidence type="ECO:0000256" key="1">
    <source>
        <dbReference type="ARBA" id="ARBA00022737"/>
    </source>
</evidence>
<gene>
    <name evidence="2" type="ORF">THAOC_28061</name>
</gene>
<proteinExistence type="predicted"/>
<evidence type="ECO:0000313" key="2">
    <source>
        <dbReference type="EMBL" id="EJK52636.1"/>
    </source>
</evidence>
<protein>
    <submittedName>
        <fullName evidence="2">Uncharacterized protein</fullName>
    </submittedName>
</protein>
<organism evidence="2 3">
    <name type="scientific">Thalassiosira oceanica</name>
    <name type="common">Marine diatom</name>
    <dbReference type="NCBI Taxonomy" id="159749"/>
    <lineage>
        <taxon>Eukaryota</taxon>
        <taxon>Sar</taxon>
        <taxon>Stramenopiles</taxon>
        <taxon>Ochrophyta</taxon>
        <taxon>Bacillariophyta</taxon>
        <taxon>Coscinodiscophyceae</taxon>
        <taxon>Thalassiosirophycidae</taxon>
        <taxon>Thalassiosirales</taxon>
        <taxon>Thalassiosiraceae</taxon>
        <taxon>Thalassiosira</taxon>
    </lineage>
</organism>
<evidence type="ECO:0000313" key="3">
    <source>
        <dbReference type="Proteomes" id="UP000266841"/>
    </source>
</evidence>
<dbReference type="InterPro" id="IPR051222">
    <property type="entry name" value="PPR/CCM1_RNA-binding"/>
</dbReference>
<comment type="caution">
    <text evidence="2">The sequence shown here is derived from an EMBL/GenBank/DDBJ whole genome shotgun (WGS) entry which is preliminary data.</text>
</comment>
<dbReference type="InterPro" id="IPR011990">
    <property type="entry name" value="TPR-like_helical_dom_sf"/>
</dbReference>
<dbReference type="Gene3D" id="1.25.40.10">
    <property type="entry name" value="Tetratricopeptide repeat domain"/>
    <property type="match status" value="2"/>
</dbReference>
<dbReference type="PANTHER" id="PTHR47942:SF63">
    <property type="entry name" value="PENTATRICOPEPTIDE REPEAT-CONTAINING PROTEIN"/>
    <property type="match status" value="1"/>
</dbReference>
<dbReference type="AlphaFoldDB" id="K0RUX4"/>
<dbReference type="EMBL" id="AGNL01039472">
    <property type="protein sequence ID" value="EJK52636.1"/>
    <property type="molecule type" value="Genomic_DNA"/>
</dbReference>
<dbReference type="PANTHER" id="PTHR47942">
    <property type="entry name" value="TETRATRICOPEPTIDE REPEAT (TPR)-LIKE SUPERFAMILY PROTEIN-RELATED"/>
    <property type="match status" value="1"/>
</dbReference>
<accession>K0RUX4</accession>
<reference evidence="2 3" key="1">
    <citation type="journal article" date="2012" name="Genome Biol.">
        <title>Genome and low-iron response of an oceanic diatom adapted to chronic iron limitation.</title>
        <authorList>
            <person name="Lommer M."/>
            <person name="Specht M."/>
            <person name="Roy A.S."/>
            <person name="Kraemer L."/>
            <person name="Andreson R."/>
            <person name="Gutowska M.A."/>
            <person name="Wolf J."/>
            <person name="Bergner S.V."/>
            <person name="Schilhabel M.B."/>
            <person name="Klostermeier U.C."/>
            <person name="Beiko R.G."/>
            <person name="Rosenstiel P."/>
            <person name="Hippler M."/>
            <person name="Laroche J."/>
        </authorList>
    </citation>
    <scope>NUCLEOTIDE SEQUENCE [LARGE SCALE GENOMIC DNA]</scope>
    <source>
        <strain evidence="2 3">CCMP1005</strain>
    </source>
</reference>